<dbReference type="PANTHER" id="PTHR43383:SF2">
    <property type="entry name" value="AMIDOHYDROLASE 2 FAMILY PROTEIN"/>
    <property type="match status" value="1"/>
</dbReference>
<evidence type="ECO:0000313" key="3">
    <source>
        <dbReference type="Proteomes" id="UP000516437"/>
    </source>
</evidence>
<name>A0A6A1VTE6_9ROSI</name>
<comment type="caution">
    <text evidence="2">The sequence shown here is derived from an EMBL/GenBank/DDBJ whole genome shotgun (WGS) entry which is preliminary data.</text>
</comment>
<proteinExistence type="predicted"/>
<dbReference type="SUPFAM" id="SSF56672">
    <property type="entry name" value="DNA/RNA polymerases"/>
    <property type="match status" value="1"/>
</dbReference>
<sequence>MATEIAALELNNTWTVCTLPPGHVPIDCKWVYKMKFRADGSMERHKARLMAKGFTQKEGFDYFETFSPIVKLTSVRLLLVVAASKKWHLQQLDVNNAFLHGDRHEEIYMQLPPGFTHKGEHHVCKLNKSLYRLKQASRQWFLKFLEFLLAHGFTQSKADYTLFTMKTPTSFTALLLYVDDIILAGDDLLVLNDFKSVIDQQFHIKDLGQLKCFLGLEVAHSSAGISVCQRKFALDVLIDFGFLGAKLVPTPVE</sequence>
<reference evidence="2 3" key="1">
    <citation type="journal article" date="2019" name="Plant Biotechnol. J.">
        <title>The red bayberry genome and genetic basis of sex determination.</title>
        <authorList>
            <person name="Jia H.M."/>
            <person name="Jia H.J."/>
            <person name="Cai Q.L."/>
            <person name="Wang Y."/>
            <person name="Zhao H.B."/>
            <person name="Yang W.F."/>
            <person name="Wang G.Y."/>
            <person name="Li Y.H."/>
            <person name="Zhan D.L."/>
            <person name="Shen Y.T."/>
            <person name="Niu Q.F."/>
            <person name="Chang L."/>
            <person name="Qiu J."/>
            <person name="Zhao L."/>
            <person name="Xie H.B."/>
            <person name="Fu W.Y."/>
            <person name="Jin J."/>
            <person name="Li X.W."/>
            <person name="Jiao Y."/>
            <person name="Zhou C.C."/>
            <person name="Tu T."/>
            <person name="Chai C.Y."/>
            <person name="Gao J.L."/>
            <person name="Fan L.J."/>
            <person name="van de Weg E."/>
            <person name="Wang J.Y."/>
            <person name="Gao Z.S."/>
        </authorList>
    </citation>
    <scope>NUCLEOTIDE SEQUENCE [LARGE SCALE GENOMIC DNA]</scope>
    <source>
        <tissue evidence="2">Leaves</tissue>
    </source>
</reference>
<dbReference type="InterPro" id="IPR043502">
    <property type="entry name" value="DNA/RNA_pol_sf"/>
</dbReference>
<dbReference type="InterPro" id="IPR013103">
    <property type="entry name" value="RVT_2"/>
</dbReference>
<gene>
    <name evidence="2" type="ORF">CJ030_MR5G018792</name>
</gene>
<organism evidence="2 3">
    <name type="scientific">Morella rubra</name>
    <name type="common">Chinese bayberry</name>
    <dbReference type="NCBI Taxonomy" id="262757"/>
    <lineage>
        <taxon>Eukaryota</taxon>
        <taxon>Viridiplantae</taxon>
        <taxon>Streptophyta</taxon>
        <taxon>Embryophyta</taxon>
        <taxon>Tracheophyta</taxon>
        <taxon>Spermatophyta</taxon>
        <taxon>Magnoliopsida</taxon>
        <taxon>eudicotyledons</taxon>
        <taxon>Gunneridae</taxon>
        <taxon>Pentapetalae</taxon>
        <taxon>rosids</taxon>
        <taxon>fabids</taxon>
        <taxon>Fagales</taxon>
        <taxon>Myricaceae</taxon>
        <taxon>Morella</taxon>
    </lineage>
</organism>
<dbReference type="EMBL" id="RXIC02000023">
    <property type="protein sequence ID" value="KAB1214818.1"/>
    <property type="molecule type" value="Genomic_DNA"/>
</dbReference>
<dbReference type="OrthoDB" id="1738684at2759"/>
<evidence type="ECO:0000259" key="1">
    <source>
        <dbReference type="Pfam" id="PF07727"/>
    </source>
</evidence>
<feature type="domain" description="Reverse transcriptase Ty1/copia-type" evidence="1">
    <location>
        <begin position="11"/>
        <end position="252"/>
    </location>
</feature>
<dbReference type="Pfam" id="PF07727">
    <property type="entry name" value="RVT_2"/>
    <property type="match status" value="1"/>
</dbReference>
<evidence type="ECO:0000313" key="2">
    <source>
        <dbReference type="EMBL" id="KAB1214818.1"/>
    </source>
</evidence>
<protein>
    <submittedName>
        <fullName evidence="2">Retrovirus-related Pol polyprotein from transposon TNT 1-94</fullName>
    </submittedName>
</protein>
<keyword evidence="3" id="KW-1185">Reference proteome</keyword>
<dbReference type="Proteomes" id="UP000516437">
    <property type="component" value="Chromosome 5"/>
</dbReference>
<dbReference type="PANTHER" id="PTHR43383">
    <property type="entry name" value="NODULIN 6"/>
    <property type="match status" value="1"/>
</dbReference>
<accession>A0A6A1VTE6</accession>
<dbReference type="AlphaFoldDB" id="A0A6A1VTE6"/>